<sequence>MEENSNPETVTPTPEVAAGAAQPLINKKAKFIKEVKSFTLIILSVLVFRSVLFEPFKIPSGSMIPTLLIGDFILVNKFSYGFKVPFSDWFTDPIYLTGPSTPERGDVIVFKYPKDTNLNYIKRVIGLPGDTIEVIDKVVYVNNKPIETKDVDGKKILEDMDDRYKSYQFRFMETKTGDKTHITQVDMGNDYFANYYKFTVPKDNFFVMGDNRDFSADSRRWGTVPFGHIKGKAVMIWFSLSVPWPWSEDEQESWKFRPWRIGTIIK</sequence>
<dbReference type="KEGG" id="psti:SOO65_02015"/>
<dbReference type="PROSITE" id="PS00760">
    <property type="entry name" value="SPASE_I_2"/>
    <property type="match status" value="1"/>
</dbReference>
<evidence type="ECO:0000259" key="10">
    <source>
        <dbReference type="Pfam" id="PF10502"/>
    </source>
</evidence>
<dbReference type="PROSITE" id="PS00761">
    <property type="entry name" value="SPASE_I_3"/>
    <property type="match status" value="1"/>
</dbReference>
<feature type="active site" evidence="7">
    <location>
        <position position="122"/>
    </location>
</feature>
<dbReference type="SUPFAM" id="SSF51306">
    <property type="entry name" value="LexA/Signal peptidase"/>
    <property type="match status" value="1"/>
</dbReference>
<dbReference type="EMBL" id="CP139487">
    <property type="protein sequence ID" value="WPU65514.1"/>
    <property type="molecule type" value="Genomic_DNA"/>
</dbReference>
<protein>
    <recommendedName>
        <fullName evidence="4 8">Signal peptidase I</fullName>
        <ecNumber evidence="3 8">3.4.21.89</ecNumber>
    </recommendedName>
</protein>
<evidence type="ECO:0000256" key="1">
    <source>
        <dbReference type="ARBA" id="ARBA00000677"/>
    </source>
</evidence>
<dbReference type="PRINTS" id="PR00727">
    <property type="entry name" value="LEADERPTASE"/>
</dbReference>
<dbReference type="PANTHER" id="PTHR43390:SF1">
    <property type="entry name" value="CHLOROPLAST PROCESSING PEPTIDASE"/>
    <property type="match status" value="1"/>
</dbReference>
<dbReference type="GO" id="GO:0004252">
    <property type="term" value="F:serine-type endopeptidase activity"/>
    <property type="evidence" value="ECO:0007669"/>
    <property type="project" value="InterPro"/>
</dbReference>
<evidence type="ECO:0000256" key="7">
    <source>
        <dbReference type="PIRSR" id="PIRSR600223-1"/>
    </source>
</evidence>
<evidence type="ECO:0000256" key="2">
    <source>
        <dbReference type="ARBA" id="ARBA00009370"/>
    </source>
</evidence>
<evidence type="ECO:0000256" key="3">
    <source>
        <dbReference type="ARBA" id="ARBA00013208"/>
    </source>
</evidence>
<dbReference type="CDD" id="cd06530">
    <property type="entry name" value="S26_SPase_I"/>
    <property type="match status" value="1"/>
</dbReference>
<dbReference type="Proteomes" id="UP001324634">
    <property type="component" value="Chromosome"/>
</dbReference>
<evidence type="ECO:0000256" key="5">
    <source>
        <dbReference type="ARBA" id="ARBA00022670"/>
    </source>
</evidence>
<keyword evidence="12" id="KW-1185">Reference proteome</keyword>
<evidence type="ECO:0000256" key="8">
    <source>
        <dbReference type="RuleBase" id="RU003993"/>
    </source>
</evidence>
<dbReference type="InterPro" id="IPR036286">
    <property type="entry name" value="LexA/Signal_pep-like_sf"/>
</dbReference>
<dbReference type="Gene3D" id="2.10.109.10">
    <property type="entry name" value="Umud Fragment, subunit A"/>
    <property type="match status" value="1"/>
</dbReference>
<dbReference type="InterPro" id="IPR019533">
    <property type="entry name" value="Peptidase_S26"/>
</dbReference>
<dbReference type="GO" id="GO:0016020">
    <property type="term" value="C:membrane"/>
    <property type="evidence" value="ECO:0007669"/>
    <property type="project" value="UniProtKB-SubCell"/>
</dbReference>
<dbReference type="NCBIfam" id="TIGR02227">
    <property type="entry name" value="sigpep_I_bact"/>
    <property type="match status" value="1"/>
</dbReference>
<dbReference type="GO" id="GO:0009003">
    <property type="term" value="F:signal peptidase activity"/>
    <property type="evidence" value="ECO:0007669"/>
    <property type="project" value="UniProtKB-EC"/>
</dbReference>
<keyword evidence="6 8" id="KW-0378">Hydrolase</keyword>
<evidence type="ECO:0000313" key="12">
    <source>
        <dbReference type="Proteomes" id="UP001324634"/>
    </source>
</evidence>
<dbReference type="InterPro" id="IPR000223">
    <property type="entry name" value="Pept_S26A_signal_pept_1"/>
</dbReference>
<evidence type="ECO:0000256" key="9">
    <source>
        <dbReference type="RuleBase" id="RU362042"/>
    </source>
</evidence>
<dbReference type="GO" id="GO:0006465">
    <property type="term" value="P:signal peptide processing"/>
    <property type="evidence" value="ECO:0007669"/>
    <property type="project" value="InterPro"/>
</dbReference>
<proteinExistence type="inferred from homology"/>
<dbReference type="PANTHER" id="PTHR43390">
    <property type="entry name" value="SIGNAL PEPTIDASE I"/>
    <property type="match status" value="1"/>
</dbReference>
<evidence type="ECO:0000313" key="11">
    <source>
        <dbReference type="EMBL" id="WPU65514.1"/>
    </source>
</evidence>
<dbReference type="InterPro" id="IPR019758">
    <property type="entry name" value="Pept_S26A_signal_pept_1_CS"/>
</dbReference>
<comment type="catalytic activity">
    <reaction evidence="1 8">
        <text>Cleavage of hydrophobic, N-terminal signal or leader sequences from secreted and periplasmic proteins.</text>
        <dbReference type="EC" id="3.4.21.89"/>
    </reaction>
</comment>
<dbReference type="RefSeq" id="WP_321396130.1">
    <property type="nucleotide sequence ID" value="NZ_CP139487.1"/>
</dbReference>
<dbReference type="EC" id="3.4.21.89" evidence="3 8"/>
<dbReference type="Pfam" id="PF10502">
    <property type="entry name" value="Peptidase_S26"/>
    <property type="match status" value="1"/>
</dbReference>
<keyword evidence="5 8" id="KW-0645">Protease</keyword>
<reference evidence="11 12" key="1">
    <citation type="submission" date="2023-11" db="EMBL/GenBank/DDBJ databases">
        <title>Peredibacter starrii A3.12.</title>
        <authorList>
            <person name="Mitchell R.J."/>
        </authorList>
    </citation>
    <scope>NUCLEOTIDE SEQUENCE [LARGE SCALE GENOMIC DNA]</scope>
    <source>
        <strain evidence="11 12">A3.12</strain>
    </source>
</reference>
<evidence type="ECO:0000256" key="4">
    <source>
        <dbReference type="ARBA" id="ARBA00019232"/>
    </source>
</evidence>
<dbReference type="InterPro" id="IPR019757">
    <property type="entry name" value="Pept_S26A_signal_pept_1_Lys-AS"/>
</dbReference>
<evidence type="ECO:0000256" key="6">
    <source>
        <dbReference type="ARBA" id="ARBA00022801"/>
    </source>
</evidence>
<comment type="similarity">
    <text evidence="2 9">Belongs to the peptidase S26 family.</text>
</comment>
<feature type="active site" evidence="7">
    <location>
        <position position="62"/>
    </location>
</feature>
<dbReference type="InterPro" id="IPR019756">
    <property type="entry name" value="Pept_S26A_signal_pept_1_Ser-AS"/>
</dbReference>
<feature type="domain" description="Peptidase S26" evidence="10">
    <location>
        <begin position="35"/>
        <end position="238"/>
    </location>
</feature>
<dbReference type="AlphaFoldDB" id="A0AAX4HRC9"/>
<comment type="subcellular location">
    <subcellularLocation>
        <location evidence="9">Membrane</location>
        <topology evidence="9">Single-pass type II membrane protein</topology>
    </subcellularLocation>
</comment>
<gene>
    <name evidence="11" type="primary">lepB</name>
    <name evidence="11" type="ORF">SOO65_02015</name>
</gene>
<accession>A0AAX4HRC9</accession>
<organism evidence="11 12">
    <name type="scientific">Peredibacter starrii</name>
    <dbReference type="NCBI Taxonomy" id="28202"/>
    <lineage>
        <taxon>Bacteria</taxon>
        <taxon>Pseudomonadati</taxon>
        <taxon>Bdellovibrionota</taxon>
        <taxon>Bacteriovoracia</taxon>
        <taxon>Bacteriovoracales</taxon>
        <taxon>Bacteriovoracaceae</taxon>
        <taxon>Peredibacter</taxon>
    </lineage>
</organism>
<dbReference type="PROSITE" id="PS00501">
    <property type="entry name" value="SPASE_I_1"/>
    <property type="match status" value="1"/>
</dbReference>
<name>A0AAX4HRC9_9BACT</name>